<evidence type="ECO:0000313" key="1">
    <source>
        <dbReference type="EMBL" id="SHE99143.1"/>
    </source>
</evidence>
<dbReference type="RefSeq" id="WP_159429195.1">
    <property type="nucleotide sequence ID" value="NZ_FQTY01000014.1"/>
</dbReference>
<gene>
    <name evidence="1" type="ORF">SAMN02745784_02462</name>
</gene>
<dbReference type="GeneID" id="90996692"/>
<proteinExistence type="predicted"/>
<name>A0A1M4Y0P6_9FIRM</name>
<dbReference type="AlphaFoldDB" id="A0A1M4Y0P6"/>
<dbReference type="Proteomes" id="UP000184114">
    <property type="component" value="Unassembled WGS sequence"/>
</dbReference>
<sequence>MLIELETELITLCEEIIDILYELKEKELITEEEFNIHSKKKLNFIEKTTKILTMQ</sequence>
<evidence type="ECO:0000313" key="2">
    <source>
        <dbReference type="Proteomes" id="UP000184114"/>
    </source>
</evidence>
<dbReference type="EMBL" id="FQTY01000014">
    <property type="protein sequence ID" value="SHE99143.1"/>
    <property type="molecule type" value="Genomic_DNA"/>
</dbReference>
<organism evidence="1 2">
    <name type="scientific">Tissierella praeacuta DSM 18095</name>
    <dbReference type="NCBI Taxonomy" id="1123404"/>
    <lineage>
        <taxon>Bacteria</taxon>
        <taxon>Bacillati</taxon>
        <taxon>Bacillota</taxon>
        <taxon>Tissierellia</taxon>
        <taxon>Tissierellales</taxon>
        <taxon>Tissierellaceae</taxon>
        <taxon>Tissierella</taxon>
    </lineage>
</organism>
<keyword evidence="2" id="KW-1185">Reference proteome</keyword>
<protein>
    <submittedName>
        <fullName evidence="1">Uncharacterized protein</fullName>
    </submittedName>
</protein>
<accession>A0A1M4Y0P6</accession>
<reference evidence="2" key="1">
    <citation type="submission" date="2016-11" db="EMBL/GenBank/DDBJ databases">
        <authorList>
            <person name="Varghese N."/>
            <person name="Submissions S."/>
        </authorList>
    </citation>
    <scope>NUCLEOTIDE SEQUENCE [LARGE SCALE GENOMIC DNA]</scope>
    <source>
        <strain evidence="2">DSM 18095</strain>
    </source>
</reference>